<feature type="region of interest" description="Disordered" evidence="1">
    <location>
        <begin position="29"/>
        <end position="50"/>
    </location>
</feature>
<sequence>MNLSKHTFLAISLATFTLLINPCPAAEKKQSREPEFHTVSPPNKEDNGLTQSSTVRFHSKLTNENYELEIILPSQYGKKVKRYKTLYLLDGNNSSKLGEFMLNRLAGEIDDLIIVGIGYSGKLASGPGDTATQRWRDYPTPADSYWKVPIGQGAPQFYRTLSEEIIPYVDGHYMTDQSHRGLGGHSMGGFFTMWAMFHSTGVFDRYWISSPSLVWDDGVLDREEKAYAATHDDLDATVFADAGELEDRDMNDGLRELGERLQAHGYRSLRWHQRFSPDLGHSGAMVESAPYAFYALYGTPVAKISSNRLRAFSGTYEVAQGQRFSIMIDESDAYLVNSSVEDFQIKRAKLLSTEDGNLILRYVGLKFNANAADVIDTISVQQEFEGAKRPELIARRVK</sequence>
<dbReference type="AlphaFoldDB" id="A0A2N7V2K8"/>
<dbReference type="EMBL" id="LR824643">
    <property type="protein sequence ID" value="CAD0317963.1"/>
    <property type="molecule type" value="Genomic_DNA"/>
</dbReference>
<name>A0A2N7V2K8_XANCJ</name>
<evidence type="ECO:0000313" key="5">
    <source>
        <dbReference type="Proteomes" id="UP000514411"/>
    </source>
</evidence>
<dbReference type="EMBL" id="LR861807">
    <property type="protein sequence ID" value="CAD1788857.1"/>
    <property type="molecule type" value="Genomic_DNA"/>
</dbReference>
<feature type="chain" id="PRO_5039855397" evidence="2">
    <location>
        <begin position="26"/>
        <end position="398"/>
    </location>
</feature>
<dbReference type="InterPro" id="IPR050583">
    <property type="entry name" value="Mycobacterial_A85_antigen"/>
</dbReference>
<dbReference type="SUPFAM" id="SSF53474">
    <property type="entry name" value="alpha/beta-Hydrolases"/>
    <property type="match status" value="1"/>
</dbReference>
<accession>A0A2N7V2K8</accession>
<dbReference type="RefSeq" id="WP_080995380.1">
    <property type="nucleotide sequence ID" value="NZ_CP012251.1"/>
</dbReference>
<dbReference type="InterPro" id="IPR000801">
    <property type="entry name" value="Esterase-like"/>
</dbReference>
<dbReference type="OrthoDB" id="6381520at2"/>
<evidence type="ECO:0000313" key="4">
    <source>
        <dbReference type="EMBL" id="CAD1788857.1"/>
    </source>
</evidence>
<evidence type="ECO:0000256" key="1">
    <source>
        <dbReference type="SAM" id="MobiDB-lite"/>
    </source>
</evidence>
<proteinExistence type="predicted"/>
<reference evidence="3 5" key="1">
    <citation type="submission" date="2020-07" db="EMBL/GenBank/DDBJ databases">
        <authorList>
            <person name="Teixeira M."/>
        </authorList>
    </citation>
    <scope>NUCLEOTIDE SEQUENCE</scope>
    <source>
        <strain evidence="4">3</strain>
        <strain evidence="3">Xanthomonas arboricola pv. juglandis CPBF 427</strain>
    </source>
</reference>
<dbReference type="Gene3D" id="3.40.50.1820">
    <property type="entry name" value="alpha/beta hydrolase"/>
    <property type="match status" value="1"/>
</dbReference>
<dbReference type="PANTHER" id="PTHR48098">
    <property type="entry name" value="ENTEROCHELIN ESTERASE-RELATED"/>
    <property type="match status" value="1"/>
</dbReference>
<organism evidence="3">
    <name type="scientific">Xanthomonas campestris pv. juglandis</name>
    <name type="common">Xanthomonas arboricola pv. juglandis</name>
    <dbReference type="NCBI Taxonomy" id="195709"/>
    <lineage>
        <taxon>Bacteria</taxon>
        <taxon>Pseudomonadati</taxon>
        <taxon>Pseudomonadota</taxon>
        <taxon>Gammaproteobacteria</taxon>
        <taxon>Lysobacterales</taxon>
        <taxon>Lysobacteraceae</taxon>
        <taxon>Xanthomonas</taxon>
    </lineage>
</organism>
<dbReference type="Pfam" id="PF00756">
    <property type="entry name" value="Esterase"/>
    <property type="match status" value="1"/>
</dbReference>
<dbReference type="InterPro" id="IPR029058">
    <property type="entry name" value="AB_hydrolase_fold"/>
</dbReference>
<evidence type="ECO:0000313" key="3">
    <source>
        <dbReference type="EMBL" id="CAD0317963.1"/>
    </source>
</evidence>
<dbReference type="Proteomes" id="UP000514411">
    <property type="component" value="Chromosome"/>
</dbReference>
<gene>
    <name evidence="4" type="ORF">XSP_001054</name>
    <name evidence="3" type="ORF">XSP_001066</name>
</gene>
<keyword evidence="2" id="KW-0732">Signal</keyword>
<dbReference type="GO" id="GO:0016787">
    <property type="term" value="F:hydrolase activity"/>
    <property type="evidence" value="ECO:0007669"/>
    <property type="project" value="UniProtKB-KW"/>
</dbReference>
<dbReference type="PANTHER" id="PTHR48098:SF6">
    <property type="entry name" value="FERRI-BACILLIBACTIN ESTERASE BESA"/>
    <property type="match status" value="1"/>
</dbReference>
<keyword evidence="3" id="KW-0378">Hydrolase</keyword>
<evidence type="ECO:0000256" key="2">
    <source>
        <dbReference type="SAM" id="SignalP"/>
    </source>
</evidence>
<feature type="signal peptide" evidence="2">
    <location>
        <begin position="1"/>
        <end position="25"/>
    </location>
</feature>
<protein>
    <submittedName>
        <fullName evidence="3">Alpha/beta hydrolase</fullName>
    </submittedName>
</protein>